<dbReference type="OrthoDB" id="9626824at2759"/>
<evidence type="ECO:0000313" key="6">
    <source>
        <dbReference type="EMBL" id="PVD31035.1"/>
    </source>
</evidence>
<evidence type="ECO:0000256" key="3">
    <source>
        <dbReference type="ARBA" id="ARBA00023136"/>
    </source>
</evidence>
<keyword evidence="2 5" id="KW-1133">Transmembrane helix</keyword>
<feature type="transmembrane region" description="Helical" evidence="5">
    <location>
        <begin position="294"/>
        <end position="312"/>
    </location>
</feature>
<dbReference type="InterPro" id="IPR036259">
    <property type="entry name" value="MFS_trans_sf"/>
</dbReference>
<accession>A0A2T7PC94</accession>
<evidence type="ECO:0000256" key="5">
    <source>
        <dbReference type="SAM" id="Phobius"/>
    </source>
</evidence>
<organism evidence="6 7">
    <name type="scientific">Pomacea canaliculata</name>
    <name type="common">Golden apple snail</name>
    <dbReference type="NCBI Taxonomy" id="400727"/>
    <lineage>
        <taxon>Eukaryota</taxon>
        <taxon>Metazoa</taxon>
        <taxon>Spiralia</taxon>
        <taxon>Lophotrochozoa</taxon>
        <taxon>Mollusca</taxon>
        <taxon>Gastropoda</taxon>
        <taxon>Caenogastropoda</taxon>
        <taxon>Architaenioglossa</taxon>
        <taxon>Ampullarioidea</taxon>
        <taxon>Ampullariidae</taxon>
        <taxon>Pomacea</taxon>
    </lineage>
</organism>
<keyword evidence="7" id="KW-1185">Reference proteome</keyword>
<feature type="transmembrane region" description="Helical" evidence="5">
    <location>
        <begin position="336"/>
        <end position="356"/>
    </location>
</feature>
<dbReference type="PANTHER" id="PTHR23121:SF9">
    <property type="entry name" value="SODIUM-DEPENDENT GLUCOSE TRANSPORTER 1"/>
    <property type="match status" value="1"/>
</dbReference>
<keyword evidence="1 5" id="KW-0812">Transmembrane</keyword>
<reference evidence="6 7" key="1">
    <citation type="submission" date="2018-04" db="EMBL/GenBank/DDBJ databases">
        <title>The genome of golden apple snail Pomacea canaliculata provides insight into stress tolerance and invasive adaptation.</title>
        <authorList>
            <person name="Liu C."/>
            <person name="Liu B."/>
            <person name="Ren Y."/>
            <person name="Zhang Y."/>
            <person name="Wang H."/>
            <person name="Li S."/>
            <person name="Jiang F."/>
            <person name="Yin L."/>
            <person name="Zhang G."/>
            <person name="Qian W."/>
            <person name="Fan W."/>
        </authorList>
    </citation>
    <scope>NUCLEOTIDE SEQUENCE [LARGE SCALE GENOMIC DNA]</scope>
    <source>
        <strain evidence="6">SZHN2017</strain>
        <tissue evidence="6">Muscle</tissue>
    </source>
</reference>
<dbReference type="Gene3D" id="1.20.1250.20">
    <property type="entry name" value="MFS general substrate transporter like domains"/>
    <property type="match status" value="2"/>
</dbReference>
<dbReference type="AlphaFoldDB" id="A0A2T7PC94"/>
<dbReference type="Proteomes" id="UP000245119">
    <property type="component" value="Linkage Group LG5"/>
</dbReference>
<sequence>MEDSNKEEASWENCPLATTDSEETPPTPSNGTLASTSAAKGHHRCGWIARLQRPAFRRKLTKTVGLCLATLSLGLEFGVRGPTFLDLQLITGTTVWEASAFFTAVHVGYIVGSLVGGVVYDHLSKSLALVVGVVGMGVFVAITPFCAQFGIMVTVCLLAALSAGVVDTEVSSNTSESSSSFTFSGPSEGNEIPFSHKTSTEPWNTADSVNSSQVIFSRNLTNSTLASLEDSTPSIVYYAFIIIGIIIVLTSLPMVWDYIVVPFLVEGKKICRRTRKASKSEAHKVQSRELPLKVYIGVLVWFCVFTLTHSTVEDTFISYLASSVVQQLNWSKQDGALLTSAFWICFAAARILNIFLLRVLRVAQLLTLSCVLLTFSLLGFLLASFLAVNWGVWCSTMVTGAAAAALVPASFAWLEEELVAVTGVTMSFAVLSTSLGSIVNPMVLGYLMEHYGAMWLAYMMLGEMVASLVSFFSLLLFSRIYVNRRFGTRQQRKERLLLIAAPTPGTQGCPEDVSDKEQMNGTCAL</sequence>
<comment type="caution">
    <text evidence="6">The sequence shown here is derived from an EMBL/GenBank/DDBJ whole genome shotgun (WGS) entry which is preliminary data.</text>
</comment>
<feature type="region of interest" description="Disordered" evidence="4">
    <location>
        <begin position="1"/>
        <end position="37"/>
    </location>
</feature>
<evidence type="ECO:0000313" key="7">
    <source>
        <dbReference type="Proteomes" id="UP000245119"/>
    </source>
</evidence>
<feature type="compositionally biased region" description="Polar residues" evidence="4">
    <location>
        <begin position="196"/>
        <end position="205"/>
    </location>
</feature>
<feature type="transmembrane region" description="Helical" evidence="5">
    <location>
        <begin position="99"/>
        <end position="120"/>
    </location>
</feature>
<dbReference type="PANTHER" id="PTHR23121">
    <property type="entry name" value="SODIUM-DEPENDENT GLUCOSE TRANSPORTER 1"/>
    <property type="match status" value="1"/>
</dbReference>
<name>A0A2T7PC94_POMCA</name>
<evidence type="ECO:0000256" key="4">
    <source>
        <dbReference type="SAM" id="MobiDB-lite"/>
    </source>
</evidence>
<feature type="transmembrane region" description="Helical" evidence="5">
    <location>
        <begin position="390"/>
        <end position="411"/>
    </location>
</feature>
<evidence type="ECO:0000256" key="2">
    <source>
        <dbReference type="ARBA" id="ARBA00022989"/>
    </source>
</evidence>
<gene>
    <name evidence="6" type="ORF">C0Q70_10312</name>
</gene>
<dbReference type="SUPFAM" id="SSF103473">
    <property type="entry name" value="MFS general substrate transporter"/>
    <property type="match status" value="2"/>
</dbReference>
<feature type="transmembrane region" description="Helical" evidence="5">
    <location>
        <begin position="60"/>
        <end position="79"/>
    </location>
</feature>
<evidence type="ECO:0000256" key="1">
    <source>
        <dbReference type="ARBA" id="ARBA00022692"/>
    </source>
</evidence>
<feature type="transmembrane region" description="Helical" evidence="5">
    <location>
        <begin position="127"/>
        <end position="160"/>
    </location>
</feature>
<proteinExistence type="predicted"/>
<feature type="transmembrane region" description="Helical" evidence="5">
    <location>
        <begin position="455"/>
        <end position="482"/>
    </location>
</feature>
<protein>
    <recommendedName>
        <fullName evidence="8">Major facilitator superfamily (MFS) profile domain-containing protein</fullName>
    </recommendedName>
</protein>
<feature type="region of interest" description="Disordered" evidence="4">
    <location>
        <begin position="171"/>
        <end position="205"/>
    </location>
</feature>
<keyword evidence="3 5" id="KW-0472">Membrane</keyword>
<feature type="transmembrane region" description="Helical" evidence="5">
    <location>
        <begin position="418"/>
        <end position="443"/>
    </location>
</feature>
<evidence type="ECO:0008006" key="8">
    <source>
        <dbReference type="Google" id="ProtNLM"/>
    </source>
</evidence>
<feature type="compositionally biased region" description="Low complexity" evidence="4">
    <location>
        <begin position="171"/>
        <end position="189"/>
    </location>
</feature>
<feature type="transmembrane region" description="Helical" evidence="5">
    <location>
        <begin position="363"/>
        <end position="384"/>
    </location>
</feature>
<feature type="transmembrane region" description="Helical" evidence="5">
    <location>
        <begin position="235"/>
        <end position="265"/>
    </location>
</feature>
<dbReference type="STRING" id="400727.A0A2T7PC94"/>
<dbReference type="EMBL" id="PZQS01000005">
    <property type="protein sequence ID" value="PVD31035.1"/>
    <property type="molecule type" value="Genomic_DNA"/>
</dbReference>